<protein>
    <submittedName>
        <fullName evidence="4">Putative secreted protein (Por secretion system target)</fullName>
    </submittedName>
</protein>
<feature type="signal peptide" evidence="2">
    <location>
        <begin position="1"/>
        <end position="18"/>
    </location>
</feature>
<dbReference type="Proteomes" id="UP000316437">
    <property type="component" value="Unassembled WGS sequence"/>
</dbReference>
<dbReference type="Gene3D" id="2.60.40.10">
    <property type="entry name" value="Immunoglobulins"/>
    <property type="match status" value="1"/>
</dbReference>
<dbReference type="InterPro" id="IPR045474">
    <property type="entry name" value="GEVED"/>
</dbReference>
<dbReference type="Pfam" id="PF07675">
    <property type="entry name" value="Cleaved_Adhesin"/>
    <property type="match status" value="1"/>
</dbReference>
<organism evidence="4 5">
    <name type="scientific">Chryseobacterium aquifrigidense</name>
    <dbReference type="NCBI Taxonomy" id="558021"/>
    <lineage>
        <taxon>Bacteria</taxon>
        <taxon>Pseudomonadati</taxon>
        <taxon>Bacteroidota</taxon>
        <taxon>Flavobacteriia</taxon>
        <taxon>Flavobacteriales</taxon>
        <taxon>Weeksellaceae</taxon>
        <taxon>Chryseobacterium group</taxon>
        <taxon>Chryseobacterium</taxon>
    </lineage>
</organism>
<reference evidence="4 5" key="1">
    <citation type="submission" date="2019-06" db="EMBL/GenBank/DDBJ databases">
        <title>Sorghum-associated microbial communities from plants grown in Nebraska, USA.</title>
        <authorList>
            <person name="Schachtman D."/>
        </authorList>
    </citation>
    <scope>NUCLEOTIDE SEQUENCE [LARGE SCALE GENOMIC DNA]</scope>
    <source>
        <strain evidence="4 5">110</strain>
    </source>
</reference>
<dbReference type="RefSeq" id="WP_142019038.1">
    <property type="nucleotide sequence ID" value="NZ_VFPD01000006.1"/>
</dbReference>
<dbReference type="PROSITE" id="PS50853">
    <property type="entry name" value="FN3"/>
    <property type="match status" value="1"/>
</dbReference>
<dbReference type="InterPro" id="IPR011628">
    <property type="entry name" value="Cleaved_adhesin"/>
</dbReference>
<name>A0A543DTD6_9FLAO</name>
<dbReference type="AlphaFoldDB" id="A0A543DTD6"/>
<evidence type="ECO:0000256" key="2">
    <source>
        <dbReference type="SAM" id="SignalP"/>
    </source>
</evidence>
<sequence>MKKLLLTFSLLLASFGYAQTYFSDNFDDLDITDWTVYDQDGDGKNWYDFNDTQQSYNTNPALVSVGINSHPDNYIVSPVINLSTASSAQLKYKVKVLQNTTETYSVYAATTNSVAAFLANGPLLTETVNSNGPIKKYYLKTIDLSAYAGQQVYIAFRHNNSNFLMFLDDVSVTAVPATAPNCSALISPANMATGVHYTPSAKLTWNSPSTGSIVDSYDIYMDQNSNPGTLISNVITGTSYDVSGLMPSTTYYWKAVPKNTAGSATGCPVYSFTTPPTDFCNAGTNHPVFARINNVTFADINNNSSNDYVIGYEDYTSIIGNVVLGQTYDFSALSLNQGIWDQVLVWIDFNNDFDFDDAGEKVLETVGNNHTPLVGQIAIPPTATLGTVRMRVRLNNANLNDPNNYSNQTPCGNAAFGQVEDYTLNIGNVLSVKESSKVSIKAFPNPVTDILHIESPSKVKSVSVVDASGKFVSSYKLNTAKSQINLSGLVPGIYFVNIEMEDVTQSIKVIKK</sequence>
<gene>
    <name evidence="4" type="ORF">FB551_4701</name>
</gene>
<dbReference type="InterPro" id="IPR026444">
    <property type="entry name" value="Secre_tail"/>
</dbReference>
<dbReference type="Pfam" id="PF20009">
    <property type="entry name" value="GEVED"/>
    <property type="match status" value="1"/>
</dbReference>
<evidence type="ECO:0000313" key="4">
    <source>
        <dbReference type="EMBL" id="TQM12582.1"/>
    </source>
</evidence>
<feature type="domain" description="Fibronectin type-III" evidence="3">
    <location>
        <begin position="187"/>
        <end position="277"/>
    </location>
</feature>
<evidence type="ECO:0000259" key="3">
    <source>
        <dbReference type="PROSITE" id="PS50853"/>
    </source>
</evidence>
<proteinExistence type="predicted"/>
<dbReference type="SUPFAM" id="SSF49265">
    <property type="entry name" value="Fibronectin type III"/>
    <property type="match status" value="1"/>
</dbReference>
<dbReference type="NCBIfam" id="TIGR04183">
    <property type="entry name" value="Por_Secre_tail"/>
    <property type="match status" value="1"/>
</dbReference>
<dbReference type="InterPro" id="IPR013783">
    <property type="entry name" value="Ig-like_fold"/>
</dbReference>
<keyword evidence="5" id="KW-1185">Reference proteome</keyword>
<accession>A0A543DTD6</accession>
<dbReference type="Gene3D" id="2.60.120.200">
    <property type="match status" value="1"/>
</dbReference>
<dbReference type="InterPro" id="IPR036116">
    <property type="entry name" value="FN3_sf"/>
</dbReference>
<dbReference type="InterPro" id="IPR003961">
    <property type="entry name" value="FN3_dom"/>
</dbReference>
<dbReference type="EMBL" id="VFPD01000006">
    <property type="protein sequence ID" value="TQM12582.1"/>
    <property type="molecule type" value="Genomic_DNA"/>
</dbReference>
<evidence type="ECO:0000256" key="1">
    <source>
        <dbReference type="ARBA" id="ARBA00022729"/>
    </source>
</evidence>
<keyword evidence="1 2" id="KW-0732">Signal</keyword>
<evidence type="ECO:0000313" key="5">
    <source>
        <dbReference type="Proteomes" id="UP000316437"/>
    </source>
</evidence>
<dbReference type="NCBIfam" id="NF038128">
    <property type="entry name" value="choice_anch_J"/>
    <property type="match status" value="1"/>
</dbReference>
<dbReference type="CDD" id="cd00063">
    <property type="entry name" value="FN3"/>
    <property type="match status" value="1"/>
</dbReference>
<comment type="caution">
    <text evidence="4">The sequence shown here is derived from an EMBL/GenBank/DDBJ whole genome shotgun (WGS) entry which is preliminary data.</text>
</comment>
<feature type="chain" id="PRO_5021770820" evidence="2">
    <location>
        <begin position="19"/>
        <end position="512"/>
    </location>
</feature>
<dbReference type="Pfam" id="PF18962">
    <property type="entry name" value="Por_Secre_tail"/>
    <property type="match status" value="1"/>
</dbReference>